<evidence type="ECO:0000256" key="1">
    <source>
        <dbReference type="ARBA" id="ARBA00004141"/>
    </source>
</evidence>
<dbReference type="GO" id="GO:0005249">
    <property type="term" value="F:voltage-gated potassium channel activity"/>
    <property type="evidence" value="ECO:0007669"/>
    <property type="project" value="InterPro"/>
</dbReference>
<sequence length="553" mass="63455">MRSASGLNDAQTHFRVVRATKTSHVLQQKPWYVINPDQSKAASRWQILVAFCLLFVALATPVQVALLEPEVDWLFFVGLGVDVVFMIDLILQFFMAYPVTTAQGITWEVRSAKIRERYLKSWFPLDILSIMPFDVLTVALEAQELRELAVLKVIRALRLVKLLRLMKTSRSLQAMEVPLSIPYQQFALIRFVLILGFVCHGLACLWALTLTLEDSNSPRWIDLLAHDEPSSVQIYLAAFYFCSYTITSVGYGDISPQNNVERVFCIGILLFSGLAWAYIIGEVGAIVTDMTSEGQDFRRTMHHLNQMMKRQGLAHDLQCRLRRYFLQNRHQMVTLERQALMTKMSPQLQSAFCIAVNYRWLQKVTFLRKFFFYIRQQAQSGSYVAPYEACMADIAKCLKLGAFAQQETFDNVQVLYILSKGLVVLNSKLRSEGEVWGEDFVLEDTTLIRPVAGYAMTYIEVLSLTREDFMGVIERRRFSCPQLQRMVRRYCVRIAVYRGILAEAQRLKQIQIKLESDRLAQEESKDGLRNLASKMSPEETFSLMKMALPGSID</sequence>
<dbReference type="AlphaFoldDB" id="A0A812UD63"/>
<comment type="subcellular location">
    <subcellularLocation>
        <location evidence="1">Membrane</location>
        <topology evidence="1">Multi-pass membrane protein</topology>
    </subcellularLocation>
</comment>
<organism evidence="7 8">
    <name type="scientific">Symbiodinium pilosum</name>
    <name type="common">Dinoflagellate</name>
    <dbReference type="NCBI Taxonomy" id="2952"/>
    <lineage>
        <taxon>Eukaryota</taxon>
        <taxon>Sar</taxon>
        <taxon>Alveolata</taxon>
        <taxon>Dinophyceae</taxon>
        <taxon>Suessiales</taxon>
        <taxon>Symbiodiniaceae</taxon>
        <taxon>Symbiodinium</taxon>
    </lineage>
</organism>
<evidence type="ECO:0000313" key="8">
    <source>
        <dbReference type="Proteomes" id="UP000649617"/>
    </source>
</evidence>
<evidence type="ECO:0000256" key="2">
    <source>
        <dbReference type="ARBA" id="ARBA00022692"/>
    </source>
</evidence>
<protein>
    <submittedName>
        <fullName evidence="7">KCNH6 protein</fullName>
    </submittedName>
</protein>
<reference evidence="7" key="1">
    <citation type="submission" date="2021-02" db="EMBL/GenBank/DDBJ databases">
        <authorList>
            <person name="Dougan E. K."/>
            <person name="Rhodes N."/>
            <person name="Thang M."/>
            <person name="Chan C."/>
        </authorList>
    </citation>
    <scope>NUCLEOTIDE SEQUENCE</scope>
</reference>
<feature type="domain" description="Ion transport" evidence="6">
    <location>
        <begin position="44"/>
        <end position="293"/>
    </location>
</feature>
<dbReference type="SUPFAM" id="SSF51206">
    <property type="entry name" value="cAMP-binding domain-like"/>
    <property type="match status" value="1"/>
</dbReference>
<evidence type="ECO:0000259" key="6">
    <source>
        <dbReference type="Pfam" id="PF00520"/>
    </source>
</evidence>
<dbReference type="GO" id="GO:0042391">
    <property type="term" value="P:regulation of membrane potential"/>
    <property type="evidence" value="ECO:0007669"/>
    <property type="project" value="TreeGrafter"/>
</dbReference>
<dbReference type="GO" id="GO:0005886">
    <property type="term" value="C:plasma membrane"/>
    <property type="evidence" value="ECO:0007669"/>
    <property type="project" value="TreeGrafter"/>
</dbReference>
<feature type="transmembrane region" description="Helical" evidence="5">
    <location>
        <begin position="263"/>
        <end position="281"/>
    </location>
</feature>
<keyword evidence="3 5" id="KW-1133">Transmembrane helix</keyword>
<proteinExistence type="predicted"/>
<dbReference type="OrthoDB" id="432483at2759"/>
<dbReference type="EMBL" id="CAJNIZ010035780">
    <property type="protein sequence ID" value="CAE7561721.1"/>
    <property type="molecule type" value="Genomic_DNA"/>
</dbReference>
<dbReference type="InterPro" id="IPR050818">
    <property type="entry name" value="KCNH_animal-type"/>
</dbReference>
<name>A0A812UD63_SYMPI</name>
<evidence type="ECO:0000313" key="7">
    <source>
        <dbReference type="EMBL" id="CAE7561721.1"/>
    </source>
</evidence>
<evidence type="ECO:0000256" key="4">
    <source>
        <dbReference type="ARBA" id="ARBA00023136"/>
    </source>
</evidence>
<evidence type="ECO:0000256" key="3">
    <source>
        <dbReference type="ARBA" id="ARBA00022989"/>
    </source>
</evidence>
<keyword evidence="4 5" id="KW-0472">Membrane</keyword>
<dbReference type="Pfam" id="PF00520">
    <property type="entry name" value="Ion_trans"/>
    <property type="match status" value="1"/>
</dbReference>
<keyword evidence="2 5" id="KW-0812">Transmembrane</keyword>
<dbReference type="Gene3D" id="1.10.287.70">
    <property type="match status" value="1"/>
</dbReference>
<accession>A0A812UD63</accession>
<dbReference type="PANTHER" id="PTHR10217:SF435">
    <property type="entry name" value="POTASSIUM VOLTAGE-GATED CHANNEL PROTEIN EAG"/>
    <property type="match status" value="1"/>
</dbReference>
<comment type="caution">
    <text evidence="7">The sequence shown here is derived from an EMBL/GenBank/DDBJ whole genome shotgun (WGS) entry which is preliminary data.</text>
</comment>
<dbReference type="Gene3D" id="1.10.287.630">
    <property type="entry name" value="Helix hairpin bin"/>
    <property type="match status" value="1"/>
</dbReference>
<feature type="transmembrane region" description="Helical" evidence="5">
    <location>
        <begin position="232"/>
        <end position="251"/>
    </location>
</feature>
<feature type="transmembrane region" description="Helical" evidence="5">
    <location>
        <begin position="47"/>
        <end position="67"/>
    </location>
</feature>
<evidence type="ECO:0000256" key="5">
    <source>
        <dbReference type="SAM" id="Phobius"/>
    </source>
</evidence>
<dbReference type="Proteomes" id="UP000649617">
    <property type="component" value="Unassembled WGS sequence"/>
</dbReference>
<dbReference type="PRINTS" id="PR01463">
    <property type="entry name" value="EAGCHANLFMLY"/>
</dbReference>
<dbReference type="SUPFAM" id="SSF81324">
    <property type="entry name" value="Voltage-gated potassium channels"/>
    <property type="match status" value="1"/>
</dbReference>
<dbReference type="InterPro" id="IPR003938">
    <property type="entry name" value="K_chnl_volt-dep_EAG/ELK/ERG"/>
</dbReference>
<feature type="transmembrane region" description="Helical" evidence="5">
    <location>
        <begin position="187"/>
        <end position="212"/>
    </location>
</feature>
<keyword evidence="8" id="KW-1185">Reference proteome</keyword>
<dbReference type="InterPro" id="IPR018490">
    <property type="entry name" value="cNMP-bd_dom_sf"/>
</dbReference>
<dbReference type="InterPro" id="IPR005821">
    <property type="entry name" value="Ion_trans_dom"/>
</dbReference>
<feature type="transmembrane region" description="Helical" evidence="5">
    <location>
        <begin position="73"/>
        <end position="100"/>
    </location>
</feature>
<dbReference type="PANTHER" id="PTHR10217">
    <property type="entry name" value="VOLTAGE AND LIGAND GATED POTASSIUM CHANNEL"/>
    <property type="match status" value="1"/>
</dbReference>
<gene>
    <name evidence="7" type="primary">KCNH6</name>
    <name evidence="7" type="ORF">SPIL2461_LOCUS15020</name>
</gene>